<feature type="transmembrane region" description="Helical" evidence="17">
    <location>
        <begin position="181"/>
        <end position="200"/>
    </location>
</feature>
<protein>
    <recommendedName>
        <fullName evidence="15">P-type Cu(2+) transporter</fullName>
        <ecNumber evidence="15">7.2.2.9</ecNumber>
    </recommendedName>
</protein>
<accession>A0A892ZIN6</accession>
<evidence type="ECO:0000256" key="13">
    <source>
        <dbReference type="ARBA" id="ARBA00023065"/>
    </source>
</evidence>
<evidence type="ECO:0000256" key="3">
    <source>
        <dbReference type="ARBA" id="ARBA00022448"/>
    </source>
</evidence>
<dbReference type="Gene3D" id="2.70.150.10">
    <property type="entry name" value="Calcium-transporting ATPase, cytoplasmic transduction domain A"/>
    <property type="match status" value="1"/>
</dbReference>
<dbReference type="Pfam" id="PF00403">
    <property type="entry name" value="HMA"/>
    <property type="match status" value="1"/>
</dbReference>
<dbReference type="InterPro" id="IPR044492">
    <property type="entry name" value="P_typ_ATPase_HD_dom"/>
</dbReference>
<dbReference type="InterPro" id="IPR036412">
    <property type="entry name" value="HAD-like_sf"/>
</dbReference>
<proteinExistence type="inferred from homology"/>
<dbReference type="InterPro" id="IPR006121">
    <property type="entry name" value="HMA_dom"/>
</dbReference>
<dbReference type="SFLD" id="SFLDS00003">
    <property type="entry name" value="Haloacid_Dehalogenase"/>
    <property type="match status" value="1"/>
</dbReference>
<dbReference type="EMBL" id="CP069798">
    <property type="protein sequence ID" value="QRQ81697.1"/>
    <property type="molecule type" value="Genomic_DNA"/>
</dbReference>
<dbReference type="CDD" id="cd02079">
    <property type="entry name" value="P-type_ATPase_HM"/>
    <property type="match status" value="1"/>
</dbReference>
<evidence type="ECO:0000256" key="1">
    <source>
        <dbReference type="ARBA" id="ARBA00004651"/>
    </source>
</evidence>
<dbReference type="Gene3D" id="3.40.50.1000">
    <property type="entry name" value="HAD superfamily/HAD-like"/>
    <property type="match status" value="1"/>
</dbReference>
<dbReference type="GO" id="GO:0016887">
    <property type="term" value="F:ATP hydrolysis activity"/>
    <property type="evidence" value="ECO:0007669"/>
    <property type="project" value="InterPro"/>
</dbReference>
<dbReference type="AlphaFoldDB" id="A0A892ZIN6"/>
<evidence type="ECO:0000259" key="18">
    <source>
        <dbReference type="PROSITE" id="PS50846"/>
    </source>
</evidence>
<keyword evidence="5" id="KW-0597">Phosphoprotein</keyword>
<keyword evidence="4 17" id="KW-1003">Cell membrane</keyword>
<dbReference type="SUPFAM" id="SSF56784">
    <property type="entry name" value="HAD-like"/>
    <property type="match status" value="1"/>
</dbReference>
<feature type="transmembrane region" description="Helical" evidence="17">
    <location>
        <begin position="245"/>
        <end position="267"/>
    </location>
</feature>
<dbReference type="PRINTS" id="PR00119">
    <property type="entry name" value="CATATPASE"/>
</dbReference>
<name>A0A892ZIN6_9NEIS</name>
<dbReference type="InterPro" id="IPR017969">
    <property type="entry name" value="Heavy-metal-associated_CS"/>
</dbReference>
<keyword evidence="9 17" id="KW-0067">ATP-binding</keyword>
<feature type="transmembrane region" description="Helical" evidence="17">
    <location>
        <begin position="273"/>
        <end position="292"/>
    </location>
</feature>
<dbReference type="InterPro" id="IPR023298">
    <property type="entry name" value="ATPase_P-typ_TM_dom_sf"/>
</dbReference>
<keyword evidence="10" id="KW-0460">Magnesium</keyword>
<evidence type="ECO:0000256" key="17">
    <source>
        <dbReference type="RuleBase" id="RU362081"/>
    </source>
</evidence>
<feature type="transmembrane region" description="Helical" evidence="17">
    <location>
        <begin position="212"/>
        <end position="233"/>
    </location>
</feature>
<evidence type="ECO:0000256" key="2">
    <source>
        <dbReference type="ARBA" id="ARBA00006024"/>
    </source>
</evidence>
<gene>
    <name evidence="19" type="ORF">JQU52_13580</name>
</gene>
<dbReference type="SFLD" id="SFLDG00002">
    <property type="entry name" value="C1.7:_P-type_atpase_like"/>
    <property type="match status" value="1"/>
</dbReference>
<reference evidence="19" key="1">
    <citation type="submission" date="2021-02" db="EMBL/GenBank/DDBJ databases">
        <title>Neisseriaceae sp. 26B isolated from the cloaca of a Common Toad-headed Turtle (Mesoclemmys nasuta).</title>
        <authorList>
            <person name="Spergser J."/>
            <person name="Busse H.-J."/>
        </authorList>
    </citation>
    <scope>NUCLEOTIDE SEQUENCE</scope>
    <source>
        <strain evidence="19">26B</strain>
    </source>
</reference>
<dbReference type="InterPro" id="IPR001757">
    <property type="entry name" value="P_typ_ATPase"/>
</dbReference>
<dbReference type="PANTHER" id="PTHR43520:SF5">
    <property type="entry name" value="CATION-TRANSPORTING P-TYPE ATPASE-RELATED"/>
    <property type="match status" value="1"/>
</dbReference>
<evidence type="ECO:0000256" key="15">
    <source>
        <dbReference type="ARBA" id="ARBA00038904"/>
    </source>
</evidence>
<dbReference type="NCBIfam" id="TIGR01525">
    <property type="entry name" value="ATPase-IB_hvy"/>
    <property type="match status" value="1"/>
</dbReference>
<dbReference type="CDD" id="cd00371">
    <property type="entry name" value="HMA"/>
    <property type="match status" value="1"/>
</dbReference>
<dbReference type="InterPro" id="IPR021993">
    <property type="entry name" value="ATPase-cat-bd"/>
</dbReference>
<evidence type="ECO:0000256" key="14">
    <source>
        <dbReference type="ARBA" id="ARBA00023136"/>
    </source>
</evidence>
<keyword evidence="14 17" id="KW-0472">Membrane</keyword>
<dbReference type="FunFam" id="3.30.70.100:FF:000005">
    <property type="entry name" value="Copper-exporting P-type ATPase A"/>
    <property type="match status" value="1"/>
</dbReference>
<dbReference type="EC" id="7.2.2.9" evidence="15"/>
<dbReference type="GO" id="GO:0005886">
    <property type="term" value="C:plasma membrane"/>
    <property type="evidence" value="ECO:0007669"/>
    <property type="project" value="UniProtKB-SubCell"/>
</dbReference>
<sequence>MDKEPCFHCGLDVPASVDLPIEFEGHAHPTCCAGCQAVAQSIIGAGLGSYYHQRTADAQQAALPPQEMMAQLKLYDLPEVQADFVEVLAENEREAVLMLSGITCAACVWLIEQQLLRLPGVLRVDINYSTERVRVAWDNSRAALSDILLRVQSTGYQAAPYDAQKVDAQAQKERKQALVRLWVAGLSMMQVMMYVVPTYLYGDDIEEPFLWLLHWASMVLTLPVMLYSAVPFYRGALRDWRNKRVGMDTPVAIAIVAAFSASCYALLTRQEHGIYFDSISMFVFLLLGGRYLEQMARRKAASATERLIKLVPAFCHKLPDYPASEASEEAVVAKLAVGDVLLVKPGEVIPVDGRVLRGESAVNEAMLTGESVPVAKAAGAAVVAGTLNTASPLLIETAQVGGDTRLAHIVRLLDRALAQKPRMVELADRYASWFVAGLLLLSVLVFGVWTYLDGSNRALWITVSLLVATCPCALSLATPAALAASTGNLAGQGVLIGRGHALETLAHIDDVVFDKTGTLTEGRLAVQQIQTVQSQADTALLTAIAQALEAQSEHPVAQALLRLPENTEYNISAHNRINRVGHGVTAQVHSGGEETIWAIGRADFVAEIAGPLPPELAKIEHSGTVVYLGNAQGFQAAFLLQDQTKSGAARLLAQLKQAGVRRHLLSGDRSAAVEHLAAELQLDAYRAEATPEDKLAYVAALQQQGRKVLMVGDGINDAPVLAKADVSVAVAEGADVARDGADVVLLNDDIGMIAPLLRQAERTRTIIRENLLWATAYNAIAVPLAATGHVTPWVAALGMSLSSLLVLANALRLLKSKTA</sequence>
<dbReference type="InterPro" id="IPR023214">
    <property type="entry name" value="HAD_sf"/>
</dbReference>
<keyword evidence="12 17" id="KW-1133">Transmembrane helix</keyword>
<dbReference type="GO" id="GO:0043682">
    <property type="term" value="F:P-type divalent copper transporter activity"/>
    <property type="evidence" value="ECO:0007669"/>
    <property type="project" value="UniProtKB-EC"/>
</dbReference>
<dbReference type="Proteomes" id="UP000653156">
    <property type="component" value="Chromosome"/>
</dbReference>
<dbReference type="PANTHER" id="PTHR43520">
    <property type="entry name" value="ATP7, ISOFORM B"/>
    <property type="match status" value="1"/>
</dbReference>
<comment type="subcellular location">
    <subcellularLocation>
        <location evidence="1">Cell membrane</location>
        <topology evidence="1">Multi-pass membrane protein</topology>
    </subcellularLocation>
</comment>
<feature type="transmembrane region" description="Helical" evidence="17">
    <location>
        <begin position="793"/>
        <end position="814"/>
    </location>
</feature>
<keyword evidence="8 17" id="KW-0547">Nucleotide-binding</keyword>
<evidence type="ECO:0000313" key="20">
    <source>
        <dbReference type="Proteomes" id="UP000653156"/>
    </source>
</evidence>
<dbReference type="Pfam" id="PF00122">
    <property type="entry name" value="E1-E2_ATPase"/>
    <property type="match status" value="1"/>
</dbReference>
<dbReference type="NCBIfam" id="TIGR01511">
    <property type="entry name" value="ATPase-IB1_Cu"/>
    <property type="match status" value="1"/>
</dbReference>
<feature type="transmembrane region" description="Helical" evidence="17">
    <location>
        <begin position="458"/>
        <end position="482"/>
    </location>
</feature>
<evidence type="ECO:0000256" key="4">
    <source>
        <dbReference type="ARBA" id="ARBA00022475"/>
    </source>
</evidence>
<keyword evidence="20" id="KW-1185">Reference proteome</keyword>
<dbReference type="GO" id="GO:0055070">
    <property type="term" value="P:copper ion homeostasis"/>
    <property type="evidence" value="ECO:0007669"/>
    <property type="project" value="TreeGrafter"/>
</dbReference>
<dbReference type="InterPro" id="IPR008250">
    <property type="entry name" value="ATPase_P-typ_transduc_dom_A_sf"/>
</dbReference>
<dbReference type="SUPFAM" id="SSF81653">
    <property type="entry name" value="Calcium ATPase, transduction domain A"/>
    <property type="match status" value="1"/>
</dbReference>
<dbReference type="SFLD" id="SFLDF00027">
    <property type="entry name" value="p-type_atpase"/>
    <property type="match status" value="1"/>
</dbReference>
<feature type="transmembrane region" description="Helical" evidence="17">
    <location>
        <begin position="430"/>
        <end position="452"/>
    </location>
</feature>
<evidence type="ECO:0000256" key="11">
    <source>
        <dbReference type="ARBA" id="ARBA00022967"/>
    </source>
</evidence>
<dbReference type="InterPro" id="IPR036163">
    <property type="entry name" value="HMA_dom_sf"/>
</dbReference>
<evidence type="ECO:0000256" key="6">
    <source>
        <dbReference type="ARBA" id="ARBA00022692"/>
    </source>
</evidence>
<evidence type="ECO:0000256" key="16">
    <source>
        <dbReference type="ARBA" id="ARBA00047424"/>
    </source>
</evidence>
<evidence type="ECO:0000313" key="19">
    <source>
        <dbReference type="EMBL" id="QRQ81697.1"/>
    </source>
</evidence>
<dbReference type="PRINTS" id="PR00943">
    <property type="entry name" value="CUATPASE"/>
</dbReference>
<dbReference type="InterPro" id="IPR023299">
    <property type="entry name" value="ATPase_P-typ_cyto_dom_N"/>
</dbReference>
<keyword evidence="3" id="KW-0813">Transport</keyword>
<dbReference type="PROSITE" id="PS50846">
    <property type="entry name" value="HMA_2"/>
    <property type="match status" value="1"/>
</dbReference>
<dbReference type="GO" id="GO:0005524">
    <property type="term" value="F:ATP binding"/>
    <property type="evidence" value="ECO:0007669"/>
    <property type="project" value="UniProtKB-UniRule"/>
</dbReference>
<organism evidence="19 20">
    <name type="scientific">Paralysiella testudinis</name>
    <dbReference type="NCBI Taxonomy" id="2809020"/>
    <lineage>
        <taxon>Bacteria</taxon>
        <taxon>Pseudomonadati</taxon>
        <taxon>Pseudomonadota</taxon>
        <taxon>Betaproteobacteria</taxon>
        <taxon>Neisseriales</taxon>
        <taxon>Neisseriaceae</taxon>
        <taxon>Paralysiella</taxon>
    </lineage>
</organism>
<dbReference type="NCBIfam" id="TIGR01494">
    <property type="entry name" value="ATPase_P-type"/>
    <property type="match status" value="1"/>
</dbReference>
<dbReference type="InterPro" id="IPR018303">
    <property type="entry name" value="ATPase_P-typ_P_site"/>
</dbReference>
<evidence type="ECO:0000256" key="5">
    <source>
        <dbReference type="ARBA" id="ARBA00022553"/>
    </source>
</evidence>
<dbReference type="RefSeq" id="WP_230338996.1">
    <property type="nucleotide sequence ID" value="NZ_CP069798.1"/>
</dbReference>
<keyword evidence="11" id="KW-1278">Translocase</keyword>
<dbReference type="PROSITE" id="PS01047">
    <property type="entry name" value="HMA_1"/>
    <property type="match status" value="1"/>
</dbReference>
<feature type="domain" description="HMA" evidence="18">
    <location>
        <begin position="93"/>
        <end position="159"/>
    </location>
</feature>
<comment type="similarity">
    <text evidence="2 17">Belongs to the cation transport ATPase (P-type) (TC 3.A.3) family. Type IB subfamily.</text>
</comment>
<comment type="catalytic activity">
    <reaction evidence="16">
        <text>Cu(2+)(in) + ATP + H2O = Cu(2+)(out) + ADP + phosphate + H(+)</text>
        <dbReference type="Rhea" id="RHEA:10376"/>
        <dbReference type="ChEBI" id="CHEBI:15377"/>
        <dbReference type="ChEBI" id="CHEBI:15378"/>
        <dbReference type="ChEBI" id="CHEBI:29036"/>
        <dbReference type="ChEBI" id="CHEBI:30616"/>
        <dbReference type="ChEBI" id="CHEBI:43474"/>
        <dbReference type="ChEBI" id="CHEBI:456216"/>
        <dbReference type="EC" id="7.2.2.9"/>
    </reaction>
</comment>
<keyword evidence="7 17" id="KW-0479">Metal-binding</keyword>
<dbReference type="KEGG" id="ptes:JQU52_13580"/>
<dbReference type="Pfam" id="PF00702">
    <property type="entry name" value="Hydrolase"/>
    <property type="match status" value="1"/>
</dbReference>
<evidence type="ECO:0000256" key="9">
    <source>
        <dbReference type="ARBA" id="ARBA00022840"/>
    </source>
</evidence>
<feature type="transmembrane region" description="Helical" evidence="17">
    <location>
        <begin position="771"/>
        <end position="787"/>
    </location>
</feature>
<dbReference type="SUPFAM" id="SSF55008">
    <property type="entry name" value="HMA, heavy metal-associated domain"/>
    <property type="match status" value="1"/>
</dbReference>
<evidence type="ECO:0000256" key="12">
    <source>
        <dbReference type="ARBA" id="ARBA00022989"/>
    </source>
</evidence>
<evidence type="ECO:0000256" key="10">
    <source>
        <dbReference type="ARBA" id="ARBA00022842"/>
    </source>
</evidence>
<dbReference type="SUPFAM" id="SSF81665">
    <property type="entry name" value="Calcium ATPase, transmembrane domain M"/>
    <property type="match status" value="1"/>
</dbReference>
<keyword evidence="13" id="KW-0406">Ion transport</keyword>
<dbReference type="GO" id="GO:0005507">
    <property type="term" value="F:copper ion binding"/>
    <property type="evidence" value="ECO:0007669"/>
    <property type="project" value="TreeGrafter"/>
</dbReference>
<dbReference type="InterPro" id="IPR059000">
    <property type="entry name" value="ATPase_P-type_domA"/>
</dbReference>
<dbReference type="Gene3D" id="3.40.1110.10">
    <property type="entry name" value="Calcium-transporting ATPase, cytoplasmic domain N"/>
    <property type="match status" value="1"/>
</dbReference>
<dbReference type="InterPro" id="IPR027256">
    <property type="entry name" value="P-typ_ATPase_IB"/>
</dbReference>
<dbReference type="Gene3D" id="3.30.70.100">
    <property type="match status" value="1"/>
</dbReference>
<dbReference type="PROSITE" id="PS00154">
    <property type="entry name" value="ATPASE_E1_E2"/>
    <property type="match status" value="1"/>
</dbReference>
<evidence type="ECO:0000256" key="8">
    <source>
        <dbReference type="ARBA" id="ARBA00022741"/>
    </source>
</evidence>
<dbReference type="FunFam" id="2.70.150.10:FF:000002">
    <property type="entry name" value="Copper-transporting ATPase 1, putative"/>
    <property type="match status" value="1"/>
</dbReference>
<dbReference type="Pfam" id="PF12156">
    <property type="entry name" value="ATPase-cat_bd"/>
    <property type="match status" value="1"/>
</dbReference>
<evidence type="ECO:0000256" key="7">
    <source>
        <dbReference type="ARBA" id="ARBA00022723"/>
    </source>
</evidence>
<keyword evidence="6 17" id="KW-0812">Transmembrane</keyword>